<dbReference type="Proteomes" id="UP000199582">
    <property type="component" value="Unassembled WGS sequence"/>
</dbReference>
<dbReference type="RefSeq" id="WP_093037952.1">
    <property type="nucleotide sequence ID" value="NZ_FOAG01000009.1"/>
</dbReference>
<dbReference type="SUPFAM" id="SSF63825">
    <property type="entry name" value="YWTD domain"/>
    <property type="match status" value="1"/>
</dbReference>
<name>A0A1H7TR92_9RHOB</name>
<dbReference type="OrthoDB" id="238183at2"/>
<dbReference type="NCBIfam" id="TIGR03032">
    <property type="entry name" value="TIGR03032 family protein"/>
    <property type="match status" value="1"/>
</dbReference>
<evidence type="ECO:0000313" key="2">
    <source>
        <dbReference type="EMBL" id="SEL87168.1"/>
    </source>
</evidence>
<dbReference type="STRING" id="1287727.SAMN05443999_10916"/>
<gene>
    <name evidence="2" type="ORF">SAMN05443999_10916</name>
</gene>
<dbReference type="Pfam" id="PF16261">
    <property type="entry name" value="DUF4915"/>
    <property type="match status" value="1"/>
</dbReference>
<dbReference type="EMBL" id="FOAG01000009">
    <property type="protein sequence ID" value="SEL87168.1"/>
    <property type="molecule type" value="Genomic_DNA"/>
</dbReference>
<protein>
    <submittedName>
        <fullName evidence="2">TIGR03032 family protein</fullName>
    </submittedName>
</protein>
<dbReference type="AlphaFoldDB" id="A0A1H7TR92"/>
<keyword evidence="3" id="KW-1185">Reference proteome</keyword>
<organism evidence="2 3">
    <name type="scientific">Roseovarius azorensis</name>
    <dbReference type="NCBI Taxonomy" id="1287727"/>
    <lineage>
        <taxon>Bacteria</taxon>
        <taxon>Pseudomonadati</taxon>
        <taxon>Pseudomonadota</taxon>
        <taxon>Alphaproteobacteria</taxon>
        <taxon>Rhodobacterales</taxon>
        <taxon>Roseobacteraceae</taxon>
        <taxon>Roseovarius</taxon>
    </lineage>
</organism>
<accession>A0A1H7TR92</accession>
<evidence type="ECO:0000313" key="3">
    <source>
        <dbReference type="Proteomes" id="UP000199582"/>
    </source>
</evidence>
<sequence length="363" mass="39378">MTEESDAEAAAPGAATAGISCSAGFADWLGWHGISLAFTSYQTGQLFLVGHHPNGQVAFHQHGFGRAMGLWTTPERLYMATSAQIWRLENVLMPDQRANGRFDRLFVPRNAQTVGETDIHEIAVEPRGRILFVNTLHSCLATVSTVHGFRPVWKPPFISRLAAEDRCHLNGLAMENGRARYVTAACRSDVIGGWRDRRAEGGLIIDLAEDDRIVTEGLSMPHSPRLRGSELYVLDSGRGQLCRVDRLTGSAEPIAFLPGFLRGLAFVGNHAIVTLSLPREASFSGLALDEALRIRDAEPWCGVQVIDLASGDVVQWIRLGGPIRELFDVAVLPGTATPMSIGATDGAEAHVTWEPDFAPLHGG</sequence>
<reference evidence="2 3" key="1">
    <citation type="submission" date="2016-10" db="EMBL/GenBank/DDBJ databases">
        <authorList>
            <person name="de Groot N.N."/>
        </authorList>
    </citation>
    <scope>NUCLEOTIDE SEQUENCE [LARGE SCALE GENOMIC DNA]</scope>
    <source>
        <strain evidence="2 3">DSM 100674</strain>
    </source>
</reference>
<proteinExistence type="predicted"/>
<dbReference type="InterPro" id="IPR017481">
    <property type="entry name" value="CHP03032"/>
</dbReference>
<evidence type="ECO:0000259" key="1">
    <source>
        <dbReference type="Pfam" id="PF16261"/>
    </source>
</evidence>
<feature type="domain" description="Conserved hypothetical protein CHP03032" evidence="1">
    <location>
        <begin position="25"/>
        <end position="340"/>
    </location>
</feature>